<evidence type="ECO:0000313" key="2">
    <source>
        <dbReference type="Proteomes" id="UP001075001"/>
    </source>
</evidence>
<reference evidence="1" key="1">
    <citation type="submission" date="2023-03" db="EMBL/GenBank/DDBJ databases">
        <title>identification of new KPC variant in Klebsiella huaxiensis from the Hospital Sewage Samples in China.</title>
        <authorList>
            <person name="Wu Y."/>
        </authorList>
    </citation>
    <scope>NUCLEOTIDE SEQUENCE</scope>
    <source>
        <strain evidence="1">ZR-9</strain>
    </source>
</reference>
<proteinExistence type="predicted"/>
<organism evidence="1 2">
    <name type="scientific">Klebsiella huaxiensis</name>
    <dbReference type="NCBI Taxonomy" id="2153354"/>
    <lineage>
        <taxon>Bacteria</taxon>
        <taxon>Pseudomonadati</taxon>
        <taxon>Pseudomonadota</taxon>
        <taxon>Gammaproteobacteria</taxon>
        <taxon>Enterobacterales</taxon>
        <taxon>Enterobacteriaceae</taxon>
        <taxon>Klebsiella/Raoultella group</taxon>
        <taxon>Klebsiella</taxon>
    </lineage>
</organism>
<accession>A0ABT6EDN8</accession>
<protein>
    <submittedName>
        <fullName evidence="1">Uncharacterized protein</fullName>
    </submittedName>
</protein>
<sequence>MSKETGGQAFPRQQWEYDGQNNVLQYQEEGMTLRDYYAAKAMQGMLSNPEWNHWSTEQHAEYAYGVADAMLKAREGV</sequence>
<comment type="caution">
    <text evidence="1">The sequence shown here is derived from an EMBL/GenBank/DDBJ whole genome shotgun (WGS) entry which is preliminary data.</text>
</comment>
<dbReference type="RefSeq" id="WP_142523965.1">
    <property type="nucleotide sequence ID" value="NZ_JAPQEX020000001.1"/>
</dbReference>
<dbReference type="EMBL" id="JAPQEX020000001">
    <property type="protein sequence ID" value="MDG1643527.1"/>
    <property type="molecule type" value="Genomic_DNA"/>
</dbReference>
<keyword evidence="2" id="KW-1185">Reference proteome</keyword>
<gene>
    <name evidence="1" type="ORF">OXR69_016850</name>
</gene>
<evidence type="ECO:0000313" key="1">
    <source>
        <dbReference type="EMBL" id="MDG1643527.1"/>
    </source>
</evidence>
<dbReference type="Proteomes" id="UP001075001">
    <property type="component" value="Unassembled WGS sequence"/>
</dbReference>
<name>A0ABT6EDN8_9ENTR</name>